<evidence type="ECO:0000313" key="2">
    <source>
        <dbReference type="WBParaSite" id="RSKR_0001125200.1"/>
    </source>
</evidence>
<dbReference type="WBParaSite" id="RSKR_0001125200.1">
    <property type="protein sequence ID" value="RSKR_0001125200.1"/>
    <property type="gene ID" value="RSKR_0001125200"/>
</dbReference>
<name>A0AC35UGX4_9BILA</name>
<organism evidence="1 2">
    <name type="scientific">Rhabditophanes sp. KR3021</name>
    <dbReference type="NCBI Taxonomy" id="114890"/>
    <lineage>
        <taxon>Eukaryota</taxon>
        <taxon>Metazoa</taxon>
        <taxon>Ecdysozoa</taxon>
        <taxon>Nematoda</taxon>
        <taxon>Chromadorea</taxon>
        <taxon>Rhabditida</taxon>
        <taxon>Tylenchina</taxon>
        <taxon>Panagrolaimomorpha</taxon>
        <taxon>Strongyloidoidea</taxon>
        <taxon>Alloionematidae</taxon>
        <taxon>Rhabditophanes</taxon>
    </lineage>
</organism>
<reference evidence="2" key="1">
    <citation type="submission" date="2016-11" db="UniProtKB">
        <authorList>
            <consortium name="WormBaseParasite"/>
        </authorList>
    </citation>
    <scope>IDENTIFICATION</scope>
    <source>
        <strain evidence="2">KR3021</strain>
    </source>
</reference>
<accession>A0AC35UGX4</accession>
<proteinExistence type="predicted"/>
<dbReference type="Proteomes" id="UP000095286">
    <property type="component" value="Unplaced"/>
</dbReference>
<sequence length="759" mass="88507">MPKKLDLGLDEKSDGFSNTKDLSNALSRRREAAECRQLKARIGKDSHINSDGDYESSSESDDAPEWTAHEDKLFSKVLVAIKSKDPKIYQSEAKFLGDDESDLEEEDEPCSSKSKKKKQKPLTLKDHERNLVLSRQGMIDEDDSLPSNAHGKGYFEKQKQLIADLKAAANDGNESSDDELLTKKEKTKEDNEKDQMEADAMIEDATNSKGKKTRVLKDLVEFRKKDNISDKDKFLLDYILNEDFNVSSDEDVIPTYDEIVNMDRQEEEDEKMEQFEHKYNYRFEDPDKEFIKQYPRTIKDSLRKTNEKRKEQRDNYKERKEAEKQQRKEDIQRLKVLKRNEIEFKMNKLKKISGMSNLKISLEDLEKDFDPAEYDKKMKEAFGNDSFDEAEGDLEKPVFSDMSDNEESDYDNLDVVDMKNQNQNDISENDDDSDGTEISKTNDADSDHDDSDTKEDDFGEKTEEVPKKRGRPEELKASRRKRNRTSKFMETVQKEKPLFNPEEKTFEEYFNEYYALNYEDITKDGTITRFHYRTVPANDFGLTVNEILDTDDRALNAWASVKKVTAYRTENEEKSDWYAFKHKSKNIKKKKQILNTDFGGKKSLKKKAVEDKGEDKKVEKKKSVKKVEVESDLPMPIEKPIIEDKTDVEKPQQNDKDNGHDEEDVEKKKTRRKKKGKRNFDDDKDVSEPVSKKSKVEEKNKPSSSKIADKKSKKKFNKQDIQRDSSINVDDERLKAYGINPAKFHRKKLFGVKEKKEEN</sequence>
<protein>
    <submittedName>
        <fullName evidence="2">Protein KRI1 homolog</fullName>
    </submittedName>
</protein>
<evidence type="ECO:0000313" key="1">
    <source>
        <dbReference type="Proteomes" id="UP000095286"/>
    </source>
</evidence>